<keyword evidence="3" id="KW-1185">Reference proteome</keyword>
<proteinExistence type="predicted"/>
<organism evidence="2 3">
    <name type="scientific">Lactarius akahatsu</name>
    <dbReference type="NCBI Taxonomy" id="416441"/>
    <lineage>
        <taxon>Eukaryota</taxon>
        <taxon>Fungi</taxon>
        <taxon>Dikarya</taxon>
        <taxon>Basidiomycota</taxon>
        <taxon>Agaricomycotina</taxon>
        <taxon>Agaricomycetes</taxon>
        <taxon>Russulales</taxon>
        <taxon>Russulaceae</taxon>
        <taxon>Lactarius</taxon>
    </lineage>
</organism>
<gene>
    <name evidence="2" type="ORF">EDB92DRAFT_2107525</name>
</gene>
<feature type="non-terminal residue" evidence="2">
    <location>
        <position position="1"/>
    </location>
</feature>
<reference evidence="2" key="1">
    <citation type="submission" date="2022-01" db="EMBL/GenBank/DDBJ databases">
        <title>Comparative genomics reveals a dynamic genome evolution in the ectomycorrhizal milk-cap (Lactarius) mushrooms.</title>
        <authorList>
            <consortium name="DOE Joint Genome Institute"/>
            <person name="Lebreton A."/>
            <person name="Tang N."/>
            <person name="Kuo A."/>
            <person name="LaButti K."/>
            <person name="Drula E."/>
            <person name="Barry K."/>
            <person name="Clum A."/>
            <person name="Lipzen A."/>
            <person name="Mousain D."/>
            <person name="Ng V."/>
            <person name="Wang R."/>
            <person name="Wang X."/>
            <person name="Dai Y."/>
            <person name="Henrissat B."/>
            <person name="Grigoriev I.V."/>
            <person name="Guerin-Laguette A."/>
            <person name="Yu F."/>
            <person name="Martin F.M."/>
        </authorList>
    </citation>
    <scope>NUCLEOTIDE SEQUENCE</scope>
    <source>
        <strain evidence="2">QP</strain>
    </source>
</reference>
<dbReference type="Proteomes" id="UP001201163">
    <property type="component" value="Unassembled WGS sequence"/>
</dbReference>
<evidence type="ECO:0000313" key="3">
    <source>
        <dbReference type="Proteomes" id="UP001201163"/>
    </source>
</evidence>
<evidence type="ECO:0000313" key="2">
    <source>
        <dbReference type="EMBL" id="KAH8979563.1"/>
    </source>
</evidence>
<name>A0AAD4L473_9AGAM</name>
<dbReference type="AlphaFoldDB" id="A0AAD4L473"/>
<feature type="domain" description="Fungal STAND N-terminal Goodbye" evidence="1">
    <location>
        <begin position="9"/>
        <end position="103"/>
    </location>
</feature>
<sequence>MLNFQLILDALDKYAEQTGTNLNENPFAEKVRGCDSPGSILLLLQENVKVFKDYRDQNRKFIDCLSPVIQFVHAFSAILGEAAGLVPFQPAKLIFVGINILFTVRIFLAYTESPTTHPSDTNSCQAADGVSASYDALLELFECVGSFLKRLEIYTKIPLSPLMTEIIAKIMVELLSILAQAKKQVKQGRFKQFAKKLLGDSEIESIMRRLDRLTQDEARMMDAHILEVVYGLMNNMKVIMDG</sequence>
<comment type="caution">
    <text evidence="2">The sequence shown here is derived from an EMBL/GenBank/DDBJ whole genome shotgun (WGS) entry which is preliminary data.</text>
</comment>
<dbReference type="EMBL" id="JAKELL010000163">
    <property type="protein sequence ID" value="KAH8979563.1"/>
    <property type="molecule type" value="Genomic_DNA"/>
</dbReference>
<dbReference type="InterPro" id="IPR031350">
    <property type="entry name" value="Goodbye_dom"/>
</dbReference>
<evidence type="ECO:0000259" key="1">
    <source>
        <dbReference type="Pfam" id="PF17109"/>
    </source>
</evidence>
<dbReference type="Pfam" id="PF17109">
    <property type="entry name" value="Goodbye"/>
    <property type="match status" value="1"/>
</dbReference>
<accession>A0AAD4L473</accession>
<protein>
    <recommendedName>
        <fullName evidence="1">Fungal STAND N-terminal Goodbye domain-containing protein</fullName>
    </recommendedName>
</protein>